<dbReference type="EMBL" id="QBMN01000008">
    <property type="protein sequence ID" value="PZO45287.1"/>
    <property type="molecule type" value="Genomic_DNA"/>
</dbReference>
<gene>
    <name evidence="1" type="ORF">DCF17_02015</name>
</gene>
<sequence>MTATVTLDIPEHIHQRLVNTAEATQRPLNEIILRALQIGSPPPWDDVPPEFQSALAALDRLADDALWRVARSERSEAELERYDELLDRNQNDSLTAAERSELAALRKEAEQFMLCKAQAAVLLRWRGHSILSEA</sequence>
<dbReference type="Proteomes" id="UP000249081">
    <property type="component" value="Unassembled WGS sequence"/>
</dbReference>
<dbReference type="AlphaFoldDB" id="A0A2W4WQ16"/>
<reference evidence="2" key="1">
    <citation type="submission" date="2018-04" db="EMBL/GenBank/DDBJ databases">
        <authorList>
            <person name="Cornet L."/>
        </authorList>
    </citation>
    <scope>NUCLEOTIDE SEQUENCE [LARGE SCALE GENOMIC DNA]</scope>
</reference>
<comment type="caution">
    <text evidence="1">The sequence shown here is derived from an EMBL/GenBank/DDBJ whole genome shotgun (WGS) entry which is preliminary data.</text>
</comment>
<evidence type="ECO:0000313" key="1">
    <source>
        <dbReference type="EMBL" id="PZO45287.1"/>
    </source>
</evidence>
<protein>
    <submittedName>
        <fullName evidence="1">Uncharacterized protein</fullName>
    </submittedName>
</protein>
<reference evidence="1 2" key="2">
    <citation type="submission" date="2018-06" db="EMBL/GenBank/DDBJ databases">
        <title>Metagenomic assembly of (sub)arctic Cyanobacteria and their associated microbiome from non-axenic cultures.</title>
        <authorList>
            <person name="Baurain D."/>
        </authorList>
    </citation>
    <scope>NUCLEOTIDE SEQUENCE [LARGE SCALE GENOMIC DNA]</scope>
    <source>
        <strain evidence="1">ULC041bin1</strain>
    </source>
</reference>
<accession>A0A2W4WQ16</accession>
<name>A0A2W4WQ16_9CYAN</name>
<organism evidence="1 2">
    <name type="scientific">Shackletoniella antarctica</name>
    <dbReference type="NCBI Taxonomy" id="268115"/>
    <lineage>
        <taxon>Bacteria</taxon>
        <taxon>Bacillati</taxon>
        <taxon>Cyanobacteriota</taxon>
        <taxon>Cyanophyceae</taxon>
        <taxon>Oculatellales</taxon>
        <taxon>Oculatellaceae</taxon>
        <taxon>Shackletoniella</taxon>
    </lineage>
</organism>
<proteinExistence type="predicted"/>
<evidence type="ECO:0000313" key="2">
    <source>
        <dbReference type="Proteomes" id="UP000249081"/>
    </source>
</evidence>